<protein>
    <submittedName>
        <fullName evidence="1">Uncharacterized protein</fullName>
    </submittedName>
</protein>
<organism evidence="1 2">
    <name type="scientific">Solanum bulbocastanum</name>
    <name type="common">Wild potato</name>
    <dbReference type="NCBI Taxonomy" id="147425"/>
    <lineage>
        <taxon>Eukaryota</taxon>
        <taxon>Viridiplantae</taxon>
        <taxon>Streptophyta</taxon>
        <taxon>Embryophyta</taxon>
        <taxon>Tracheophyta</taxon>
        <taxon>Spermatophyta</taxon>
        <taxon>Magnoliopsida</taxon>
        <taxon>eudicotyledons</taxon>
        <taxon>Gunneridae</taxon>
        <taxon>Pentapetalae</taxon>
        <taxon>asterids</taxon>
        <taxon>lamiids</taxon>
        <taxon>Solanales</taxon>
        <taxon>Solanaceae</taxon>
        <taxon>Solanoideae</taxon>
        <taxon>Solaneae</taxon>
        <taxon>Solanum</taxon>
    </lineage>
</organism>
<dbReference type="Proteomes" id="UP001371456">
    <property type="component" value="Unassembled WGS sequence"/>
</dbReference>
<dbReference type="AlphaFoldDB" id="A0AAN8TJE1"/>
<keyword evidence="2" id="KW-1185">Reference proteome</keyword>
<evidence type="ECO:0000313" key="2">
    <source>
        <dbReference type="Proteomes" id="UP001371456"/>
    </source>
</evidence>
<dbReference type="EMBL" id="JBANQN010000005">
    <property type="protein sequence ID" value="KAK6789558.1"/>
    <property type="molecule type" value="Genomic_DNA"/>
</dbReference>
<reference evidence="1 2" key="1">
    <citation type="submission" date="2024-02" db="EMBL/GenBank/DDBJ databases">
        <title>de novo genome assembly of Solanum bulbocastanum strain 11H21.</title>
        <authorList>
            <person name="Hosaka A.J."/>
        </authorList>
    </citation>
    <scope>NUCLEOTIDE SEQUENCE [LARGE SCALE GENOMIC DNA]</scope>
    <source>
        <tissue evidence="1">Young leaves</tissue>
    </source>
</reference>
<evidence type="ECO:0000313" key="1">
    <source>
        <dbReference type="EMBL" id="KAK6789558.1"/>
    </source>
</evidence>
<gene>
    <name evidence="1" type="ORF">RDI58_013358</name>
</gene>
<accession>A0AAN8TJE1</accession>
<proteinExistence type="predicted"/>
<name>A0AAN8TJE1_SOLBU</name>
<comment type="caution">
    <text evidence="1">The sequence shown here is derived from an EMBL/GenBank/DDBJ whole genome shotgun (WGS) entry which is preliminary data.</text>
</comment>
<sequence length="87" mass="9722">MIHVLLKMQYMYQESRGLIKGKFKKLLFTSNMVVIMSANNKKVSLGFPDKFMVTEAKLGSTICINKECEADDDDDDDDDASKIAPAA</sequence>